<gene>
    <name evidence="2" type="ORF">HNR21_006630</name>
</gene>
<dbReference type="Proteomes" id="UP000539313">
    <property type="component" value="Unassembled WGS sequence"/>
</dbReference>
<reference evidence="2 3" key="1">
    <citation type="submission" date="2020-08" db="EMBL/GenBank/DDBJ databases">
        <title>Sequencing the genomes of 1000 actinobacteria strains.</title>
        <authorList>
            <person name="Klenk H.-P."/>
        </authorList>
    </citation>
    <scope>NUCLEOTIDE SEQUENCE [LARGE SCALE GENOMIC DNA]</scope>
    <source>
        <strain evidence="2 3">DSM 45823</strain>
    </source>
</reference>
<dbReference type="EC" id="4.2.1.159" evidence="2"/>
<dbReference type="Gene3D" id="3.90.79.40">
    <property type="entry name" value="EvaA sugar 2,3-dehydratase subunit"/>
    <property type="match status" value="2"/>
</dbReference>
<dbReference type="AlphaFoldDB" id="A0A7W3N561"/>
<dbReference type="Pfam" id="PF03559">
    <property type="entry name" value="Hexose_dehydrat"/>
    <property type="match status" value="2"/>
</dbReference>
<dbReference type="GO" id="GO:0016829">
    <property type="term" value="F:lyase activity"/>
    <property type="evidence" value="ECO:0007669"/>
    <property type="project" value="UniProtKB-KW"/>
</dbReference>
<feature type="domain" description="dTDP-4-dehydro-6-deoxy-alpha-D-glucopyranose 2,3-dehydratase" evidence="1">
    <location>
        <begin position="34"/>
        <end position="237"/>
    </location>
</feature>
<sequence length="473" mass="53158">MPARLDQLGMSVPVDLAARVTASARATGSRVSPDIDDWLAGKRRQPFESTLITLDELVEPAGWRFAPGTGNLEHHSGRFFTVEGMHVRRNRGPVREWWQPILVQRDIAILGIIAKEFDGVLHFLLQAKMEPGNADMVQLSPTVQATSSNYTRVHRGRPAHYVEYFTEPGRGRILVDVLQSEQGAWFHLKRNRNVVIEVTDDVPVGEDFCWLTLGQIRRLLRRRNVINMDARSVLGCLPIAAPASGPDGEDGFDGALWRSVEHGGAHTMTEVLGWFTGRKCAEELSARLVPLNSLRGWRRDAERIFPEEHGNFSIVGVRVHARTREVHSWKQPLLAPHGLALAGLVVRRIGGTLHALVRAEVLPGHRDTVELGPTVRFMMSDHAGTPADRRPEFLDYLLSAREGVRYDVVQSEEGGRFLHAETRYLIVEAGDDFPRQVPPDFMWLTVGQLLALQRYSYHLGIETRTLLFCLNNL</sequence>
<evidence type="ECO:0000313" key="2">
    <source>
        <dbReference type="EMBL" id="MBA9007748.1"/>
    </source>
</evidence>
<dbReference type="InterPro" id="IPR038153">
    <property type="entry name" value="EvaA-like_sf"/>
</dbReference>
<accession>A0A7W3N561</accession>
<proteinExistence type="predicted"/>
<keyword evidence="2" id="KW-0456">Lyase</keyword>
<dbReference type="RefSeq" id="WP_182708211.1">
    <property type="nucleotide sequence ID" value="NZ_JACJII010000001.1"/>
</dbReference>
<comment type="caution">
    <text evidence="2">The sequence shown here is derived from an EMBL/GenBank/DDBJ whole genome shotgun (WGS) entry which is preliminary data.</text>
</comment>
<dbReference type="EMBL" id="JACJII010000001">
    <property type="protein sequence ID" value="MBA9007748.1"/>
    <property type="molecule type" value="Genomic_DNA"/>
</dbReference>
<feature type="domain" description="dTDP-4-dehydro-6-deoxy-alpha-D-glucopyranose 2,3-dehydratase" evidence="1">
    <location>
        <begin position="269"/>
        <end position="470"/>
    </location>
</feature>
<keyword evidence="3" id="KW-1185">Reference proteome</keyword>
<organism evidence="2 3">
    <name type="scientific">Thermomonospora cellulosilytica</name>
    <dbReference type="NCBI Taxonomy" id="1411118"/>
    <lineage>
        <taxon>Bacteria</taxon>
        <taxon>Bacillati</taxon>
        <taxon>Actinomycetota</taxon>
        <taxon>Actinomycetes</taxon>
        <taxon>Streptosporangiales</taxon>
        <taxon>Thermomonosporaceae</taxon>
        <taxon>Thermomonospora</taxon>
    </lineage>
</organism>
<evidence type="ECO:0000259" key="1">
    <source>
        <dbReference type="Pfam" id="PF03559"/>
    </source>
</evidence>
<evidence type="ECO:0000313" key="3">
    <source>
        <dbReference type="Proteomes" id="UP000539313"/>
    </source>
</evidence>
<dbReference type="InterPro" id="IPR005212">
    <property type="entry name" value="EvaA-like"/>
</dbReference>
<name>A0A7W3N561_9ACTN</name>
<protein>
    <submittedName>
        <fullName evidence="2">Oxidase EvaA</fullName>
        <ecNumber evidence="2">4.2.1.159</ecNumber>
    </submittedName>
</protein>